<organism evidence="1 2">
    <name type="scientific">Plantactinospora soyae</name>
    <dbReference type="NCBI Taxonomy" id="1544732"/>
    <lineage>
        <taxon>Bacteria</taxon>
        <taxon>Bacillati</taxon>
        <taxon>Actinomycetota</taxon>
        <taxon>Actinomycetes</taxon>
        <taxon>Micromonosporales</taxon>
        <taxon>Micromonosporaceae</taxon>
        <taxon>Plantactinospora</taxon>
    </lineage>
</organism>
<dbReference type="AlphaFoldDB" id="A0A927LY99"/>
<dbReference type="Pfam" id="PF06224">
    <property type="entry name" value="AlkZ-like"/>
    <property type="match status" value="1"/>
</dbReference>
<reference evidence="1" key="1">
    <citation type="submission" date="2020-10" db="EMBL/GenBank/DDBJ databases">
        <title>Sequencing the genomes of 1000 actinobacteria strains.</title>
        <authorList>
            <person name="Klenk H.-P."/>
        </authorList>
    </citation>
    <scope>NUCLEOTIDE SEQUENCE</scope>
    <source>
        <strain evidence="1">DSM 46832</strain>
    </source>
</reference>
<gene>
    <name evidence="1" type="ORF">H4W31_000396</name>
</gene>
<name>A0A927LY99_9ACTN</name>
<dbReference type="EMBL" id="JADBEB010000001">
    <property type="protein sequence ID" value="MBE1484758.1"/>
    <property type="molecule type" value="Genomic_DNA"/>
</dbReference>
<dbReference type="Proteomes" id="UP000649753">
    <property type="component" value="Unassembled WGS sequence"/>
</dbReference>
<dbReference type="InterPro" id="IPR009351">
    <property type="entry name" value="AlkZ-like"/>
</dbReference>
<sequence>MRQLSFAQVCARRLDRQGLVSPLPGAAAVAARLGGVHAQVLSAAELSIGLRTRDSTRVDVREALWAERSLVKTRGPRFTVHLLATEDLPIWTGALSALPIQPHKLLTEEQAEQVVAAIADALRDAELTTDELTEAVVARTGAWAGDRVMDAFQDKWPRWIEGMSLATRRGAMCFGPNRGRQITYTNPTRWLPGFQPAEARTALAEVVRRYLYAYGPATPAHFAQWLAAPRRWATELFDSLGAELEQVSVAGTAAWVVAGDTAAPTGLPDGVRLLPYFDAYSVGCFPREHVFPGRAAERALAGGQAGNYPVLLVDGVVAGVWHQRRSGRRIDVTVEPLGRLTAPQRRNLDDQVHRIGEILEATPRLTIGEVTVGPHA</sequence>
<protein>
    <recommendedName>
        <fullName evidence="3">Winged helix DNA-binding domain-containing protein</fullName>
    </recommendedName>
</protein>
<evidence type="ECO:0000313" key="1">
    <source>
        <dbReference type="EMBL" id="MBE1484758.1"/>
    </source>
</evidence>
<evidence type="ECO:0000313" key="2">
    <source>
        <dbReference type="Proteomes" id="UP000649753"/>
    </source>
</evidence>
<dbReference type="PANTHER" id="PTHR38479">
    <property type="entry name" value="LMO0824 PROTEIN"/>
    <property type="match status" value="1"/>
</dbReference>
<proteinExistence type="predicted"/>
<evidence type="ECO:0008006" key="3">
    <source>
        <dbReference type="Google" id="ProtNLM"/>
    </source>
</evidence>
<dbReference type="RefSeq" id="WP_192765069.1">
    <property type="nucleotide sequence ID" value="NZ_JADBEB010000001.1"/>
</dbReference>
<dbReference type="PANTHER" id="PTHR38479:SF2">
    <property type="entry name" value="WINGED HELIX DNA-BINDING DOMAIN-CONTAINING PROTEIN"/>
    <property type="match status" value="1"/>
</dbReference>
<comment type="caution">
    <text evidence="1">The sequence shown here is derived from an EMBL/GenBank/DDBJ whole genome shotgun (WGS) entry which is preliminary data.</text>
</comment>
<accession>A0A927LY99</accession>
<keyword evidence="2" id="KW-1185">Reference proteome</keyword>